<feature type="transmembrane region" description="Helical" evidence="7">
    <location>
        <begin position="139"/>
        <end position="157"/>
    </location>
</feature>
<dbReference type="UniPathway" id="UPA00664"/>
<name>A0A540VUI8_9GAMM</name>
<proteinExistence type="inferred from homology"/>
<evidence type="ECO:0000256" key="6">
    <source>
        <dbReference type="ARBA" id="ARBA00023136"/>
    </source>
</evidence>
<keyword evidence="3 7" id="KW-0808">Transferase</keyword>
<evidence type="ECO:0000256" key="1">
    <source>
        <dbReference type="ARBA" id="ARBA00007150"/>
    </source>
</evidence>
<feature type="transmembrane region" description="Helical" evidence="7">
    <location>
        <begin position="28"/>
        <end position="48"/>
    </location>
</feature>
<dbReference type="InterPro" id="IPR001640">
    <property type="entry name" value="Lgt"/>
</dbReference>
<dbReference type="GO" id="GO:0042158">
    <property type="term" value="P:lipoprotein biosynthetic process"/>
    <property type="evidence" value="ECO:0007669"/>
    <property type="project" value="UniProtKB-UniRule"/>
</dbReference>
<evidence type="ECO:0000256" key="5">
    <source>
        <dbReference type="ARBA" id="ARBA00022989"/>
    </source>
</evidence>
<comment type="subcellular location">
    <subcellularLocation>
        <location evidence="7">Cell membrane</location>
        <topology evidence="7">Multi-pass membrane protein</topology>
    </subcellularLocation>
</comment>
<evidence type="ECO:0000256" key="4">
    <source>
        <dbReference type="ARBA" id="ARBA00022692"/>
    </source>
</evidence>
<feature type="transmembrane region" description="Helical" evidence="7">
    <location>
        <begin position="69"/>
        <end position="89"/>
    </location>
</feature>
<evidence type="ECO:0000313" key="9">
    <source>
        <dbReference type="Proteomes" id="UP000315400"/>
    </source>
</evidence>
<feature type="transmembrane region" description="Helical" evidence="7">
    <location>
        <begin position="109"/>
        <end position="127"/>
    </location>
</feature>
<keyword evidence="5 7" id="KW-1133">Transmembrane helix</keyword>
<dbReference type="NCBIfam" id="TIGR00544">
    <property type="entry name" value="lgt"/>
    <property type="match status" value="1"/>
</dbReference>
<dbReference type="Pfam" id="PF01790">
    <property type="entry name" value="LGT"/>
    <property type="match status" value="1"/>
</dbReference>
<dbReference type="PANTHER" id="PTHR30589">
    <property type="entry name" value="PROLIPOPROTEIN DIACYLGLYCERYL TRANSFERASE"/>
    <property type="match status" value="1"/>
</dbReference>
<evidence type="ECO:0000313" key="8">
    <source>
        <dbReference type="EMBL" id="TQF00416.1"/>
    </source>
</evidence>
<gene>
    <name evidence="7" type="primary">lgt</name>
    <name evidence="8" type="ORF">FKY71_03645</name>
</gene>
<dbReference type="PROSITE" id="PS01311">
    <property type="entry name" value="LGT"/>
    <property type="match status" value="1"/>
</dbReference>
<dbReference type="Proteomes" id="UP000315400">
    <property type="component" value="Unassembled WGS sequence"/>
</dbReference>
<dbReference type="HAMAP" id="MF_01147">
    <property type="entry name" value="Lgt"/>
    <property type="match status" value="1"/>
</dbReference>
<dbReference type="GO" id="GO:0008961">
    <property type="term" value="F:phosphatidylglycerol-prolipoprotein diacylglyceryl transferase activity"/>
    <property type="evidence" value="ECO:0007669"/>
    <property type="project" value="UniProtKB-UniRule"/>
</dbReference>
<dbReference type="GO" id="GO:0005886">
    <property type="term" value="C:plasma membrane"/>
    <property type="evidence" value="ECO:0007669"/>
    <property type="project" value="UniProtKB-SubCell"/>
</dbReference>
<comment type="similarity">
    <text evidence="1 7">Belongs to the Lgt family.</text>
</comment>
<dbReference type="AlphaFoldDB" id="A0A540VUI8"/>
<dbReference type="PANTHER" id="PTHR30589:SF0">
    <property type="entry name" value="PHOSPHATIDYLGLYCEROL--PROLIPOPROTEIN DIACYLGLYCERYL TRANSFERASE"/>
    <property type="match status" value="1"/>
</dbReference>
<comment type="caution">
    <text evidence="8">The sequence shown here is derived from an EMBL/GenBank/DDBJ whole genome shotgun (WGS) entry which is preliminary data.</text>
</comment>
<comment type="pathway">
    <text evidence="7">Protein modification; lipoprotein biosynthesis (diacylglyceryl transfer).</text>
</comment>
<comment type="function">
    <text evidence="7">Catalyzes the transfer of the diacylglyceryl group from phosphatidylglycerol to the sulfhydryl group of the N-terminal cysteine of a prolipoprotein, the first step in the formation of mature lipoproteins.</text>
</comment>
<organism evidence="8 9">
    <name type="scientific">Spiribacter salinus</name>
    <dbReference type="NCBI Taxonomy" id="1335746"/>
    <lineage>
        <taxon>Bacteria</taxon>
        <taxon>Pseudomonadati</taxon>
        <taxon>Pseudomonadota</taxon>
        <taxon>Gammaproteobacteria</taxon>
        <taxon>Chromatiales</taxon>
        <taxon>Ectothiorhodospiraceae</taxon>
        <taxon>Spiribacter</taxon>
    </lineage>
</organism>
<feature type="binding site" evidence="7">
    <location>
        <position position="152"/>
    </location>
    <ligand>
        <name>a 1,2-diacyl-sn-glycero-3-phospho-(1'-sn-glycerol)</name>
        <dbReference type="ChEBI" id="CHEBI:64716"/>
    </ligand>
</feature>
<comment type="catalytic activity">
    <reaction evidence="7">
        <text>L-cysteinyl-[prolipoprotein] + a 1,2-diacyl-sn-glycero-3-phospho-(1'-sn-glycerol) = an S-1,2-diacyl-sn-glyceryl-L-cysteinyl-[prolipoprotein] + sn-glycerol 1-phosphate + H(+)</text>
        <dbReference type="Rhea" id="RHEA:56712"/>
        <dbReference type="Rhea" id="RHEA-COMP:14679"/>
        <dbReference type="Rhea" id="RHEA-COMP:14680"/>
        <dbReference type="ChEBI" id="CHEBI:15378"/>
        <dbReference type="ChEBI" id="CHEBI:29950"/>
        <dbReference type="ChEBI" id="CHEBI:57685"/>
        <dbReference type="ChEBI" id="CHEBI:64716"/>
        <dbReference type="ChEBI" id="CHEBI:140658"/>
        <dbReference type="EC" id="2.5.1.145"/>
    </reaction>
</comment>
<accession>A0A540VUI8</accession>
<evidence type="ECO:0000256" key="2">
    <source>
        <dbReference type="ARBA" id="ARBA00022475"/>
    </source>
</evidence>
<dbReference type="EC" id="2.5.1.145" evidence="7"/>
<keyword evidence="6 7" id="KW-0472">Membrane</keyword>
<reference evidence="8 9" key="1">
    <citation type="submission" date="2019-06" db="EMBL/GenBank/DDBJ databases">
        <title>Metagenome assembled Genome of Spiribacter salinus SL48-SHIP from the microbial mat of Salt Lake 48 (Novosibirsk region, Russia).</title>
        <authorList>
            <person name="Shipova A."/>
            <person name="Rozanov A.S."/>
            <person name="Bryanskaya A.V."/>
            <person name="Peltek S.E."/>
        </authorList>
    </citation>
    <scope>NUCLEOTIDE SEQUENCE [LARGE SCALE GENOMIC DNA]</scope>
    <source>
        <strain evidence="8">SL48-SHIP-2</strain>
    </source>
</reference>
<evidence type="ECO:0000256" key="3">
    <source>
        <dbReference type="ARBA" id="ARBA00022679"/>
    </source>
</evidence>
<keyword evidence="2 7" id="KW-1003">Cell membrane</keyword>
<evidence type="ECO:0000256" key="7">
    <source>
        <dbReference type="HAMAP-Rule" id="MF_01147"/>
    </source>
</evidence>
<feature type="transmembrane region" description="Helical" evidence="7">
    <location>
        <begin position="206"/>
        <end position="225"/>
    </location>
</feature>
<dbReference type="EMBL" id="VIFK01000014">
    <property type="protein sequence ID" value="TQF00416.1"/>
    <property type="molecule type" value="Genomic_DNA"/>
</dbReference>
<sequence>MLAQIPFPEISPEIFSVEAFGQEFALRWYALAYIAGIIIAWRTSVRAIQKPELWRDETPPLDKSQLEDLLTWIIIGIIVGGRLGFVLFYEPAYYLSNPGQILQVWQGGMAFHGGFLGVVIASWVWCARNGVSKVSAADTIALGVPWGLMLGRLANFINAELWGRPSDVPWAMKFPSMCHDTVLQGCSRVGEWFYNGAEVTRHPSQLYQATLEGVALGALLLYLAFRGGALKSPGLVTGAFIGGYGLARFIVEHFRQADAQFITYDNPFGHVLRFGELGLTMGQVLSLPMILVGLGIILWSHRAARV</sequence>
<feature type="transmembrane region" description="Helical" evidence="7">
    <location>
        <begin position="277"/>
        <end position="299"/>
    </location>
</feature>
<protein>
    <recommendedName>
        <fullName evidence="7">Phosphatidylglycerol--prolipoprotein diacylglyceryl transferase</fullName>
        <ecNumber evidence="7">2.5.1.145</ecNumber>
    </recommendedName>
</protein>
<feature type="transmembrane region" description="Helical" evidence="7">
    <location>
        <begin position="232"/>
        <end position="251"/>
    </location>
</feature>
<keyword evidence="8" id="KW-0449">Lipoprotein</keyword>
<keyword evidence="4 7" id="KW-0812">Transmembrane</keyword>